<name>A0ABY0NLN8_9PSED</name>
<dbReference type="EMBL" id="LT629689">
    <property type="protein sequence ID" value="SDF71149.1"/>
    <property type="molecule type" value="Genomic_DNA"/>
</dbReference>
<evidence type="ECO:0008006" key="4">
    <source>
        <dbReference type="Google" id="ProtNLM"/>
    </source>
</evidence>
<organism evidence="2 3">
    <name type="scientific">Pseudomonas extremaustralis</name>
    <dbReference type="NCBI Taxonomy" id="359110"/>
    <lineage>
        <taxon>Bacteria</taxon>
        <taxon>Pseudomonadati</taxon>
        <taxon>Pseudomonadota</taxon>
        <taxon>Gammaproteobacteria</taxon>
        <taxon>Pseudomonadales</taxon>
        <taxon>Pseudomonadaceae</taxon>
        <taxon>Pseudomonas</taxon>
    </lineage>
</organism>
<dbReference type="InterPro" id="IPR019719">
    <property type="entry name" value="DUF2599"/>
</dbReference>
<proteinExistence type="predicted"/>
<keyword evidence="1" id="KW-0732">Signal</keyword>
<dbReference type="Pfam" id="PF10783">
    <property type="entry name" value="DUF2599"/>
    <property type="match status" value="1"/>
</dbReference>
<evidence type="ECO:0000313" key="3">
    <source>
        <dbReference type="Proteomes" id="UP000182858"/>
    </source>
</evidence>
<evidence type="ECO:0000313" key="2">
    <source>
        <dbReference type="EMBL" id="SDF71149.1"/>
    </source>
</evidence>
<feature type="chain" id="PRO_5047114053" description="DUF2599 domain-containing protein" evidence="1">
    <location>
        <begin position="28"/>
        <end position="526"/>
    </location>
</feature>
<evidence type="ECO:0000256" key="1">
    <source>
        <dbReference type="SAM" id="SignalP"/>
    </source>
</evidence>
<sequence length="526" mass="58261">MCKKMIIRATRACLLAVLTVLATWSFASPGSDMARMMDYWYRFTARDCGNGRLASNFSGIILRGIDSKEFFRPWNPGPNSHNAAAGGNGIVSNGGVSVSYLRTDTKYDGLGLLKYNGLAFLPADFVDEKTQFKLLVLCAFAIDSWTGGRTNKGCGDYIEGGDTLGAVEDYCQNLGISNAQAWMKHYDLQTSDPDAYKAHKFQCGFDTANDYFGTFNKADAFNAFVESRKMLAADPEEKSDAEATQTELRIETWPDDDYWYRNWETSRTPFDAPHPDDTDPSKVAARTYKELPIAAFIYVGGIDFVDNNAKAFEGRRLAADDQCRWIKQTSTPPAKSSWKPVIKVQLPRNASEEAKFAYYPPDQYSTSLAAPDASYCTLPAAQAALAQPPVDAHSCEKKIYGARGEVIEEVSDYIEKVEWVENYQEPVLGTIASLTVTPTECGRRAGVGKVDEVYAELAIKGATHPQWNFDHLGSSMRRQLACHLDSPTIAVNKTTWSLEPARPYVAHDVIMKLDGNNRCNPNGKNT</sequence>
<reference evidence="2 3" key="1">
    <citation type="submission" date="2016-10" db="EMBL/GenBank/DDBJ databases">
        <authorList>
            <person name="Varghese N."/>
            <person name="Submissions S."/>
        </authorList>
    </citation>
    <scope>NUCLEOTIDE SEQUENCE [LARGE SCALE GENOMIC DNA]</scope>
    <source>
        <strain evidence="2 3">DSM 17835</strain>
    </source>
</reference>
<protein>
    <recommendedName>
        <fullName evidence="4">DUF2599 domain-containing protein</fullName>
    </recommendedName>
</protein>
<gene>
    <name evidence="2" type="ORF">SAMN05216591_3743</name>
</gene>
<keyword evidence="3" id="KW-1185">Reference proteome</keyword>
<accession>A0ABY0NLN8</accession>
<feature type="signal peptide" evidence="1">
    <location>
        <begin position="1"/>
        <end position="27"/>
    </location>
</feature>
<dbReference type="Proteomes" id="UP000182858">
    <property type="component" value="Chromosome I"/>
</dbReference>